<accession>A0A2A2EGC4</accession>
<dbReference type="AlphaFoldDB" id="A0A2A2EGC4"/>
<dbReference type="CDD" id="cd16914">
    <property type="entry name" value="EcfT"/>
    <property type="match status" value="1"/>
</dbReference>
<evidence type="ECO:0000313" key="8">
    <source>
        <dbReference type="Proteomes" id="UP000218399"/>
    </source>
</evidence>
<evidence type="ECO:0000256" key="1">
    <source>
        <dbReference type="ARBA" id="ARBA00004141"/>
    </source>
</evidence>
<name>A0A2A2EGC4_9BIFI</name>
<dbReference type="RefSeq" id="WP_095614927.1">
    <property type="nucleotide sequence ID" value="NZ_MVOH01000008.1"/>
</dbReference>
<protein>
    <submittedName>
        <fullName evidence="7">Cobalt ABC transporter permease</fullName>
    </submittedName>
</protein>
<keyword evidence="4 6" id="KW-1133">Transmembrane helix</keyword>
<reference evidence="7 8" key="1">
    <citation type="journal article" date="2017" name="ISME J.">
        <title>Unveiling bifidobacterial biogeography across the mammalian branch of the tree of life.</title>
        <authorList>
            <person name="Milani C."/>
            <person name="Mangifesta M."/>
            <person name="Mancabelli L."/>
            <person name="Lugli G.A."/>
            <person name="James K."/>
            <person name="Duranti S."/>
            <person name="Turroni F."/>
            <person name="Ferrario C."/>
            <person name="Ossiprandi M.C."/>
            <person name="van Sinderen D."/>
            <person name="Ventura M."/>
        </authorList>
    </citation>
    <scope>NUCLEOTIDE SEQUENCE [LARGE SCALE GENOMIC DNA]</scope>
    <source>
        <strain evidence="8">Ham19E</strain>
    </source>
</reference>
<evidence type="ECO:0000256" key="5">
    <source>
        <dbReference type="ARBA" id="ARBA00023136"/>
    </source>
</evidence>
<dbReference type="EMBL" id="MVOH01000008">
    <property type="protein sequence ID" value="PAU67958.1"/>
    <property type="molecule type" value="Genomic_DNA"/>
</dbReference>
<keyword evidence="5 6" id="KW-0472">Membrane</keyword>
<feature type="transmembrane region" description="Helical" evidence="6">
    <location>
        <begin position="153"/>
        <end position="172"/>
    </location>
</feature>
<gene>
    <name evidence="7" type="ORF">B1526_0933</name>
</gene>
<keyword evidence="3 6" id="KW-0812">Transmembrane</keyword>
<sequence length="262" mass="28023">MTQTVERAAVERAGTTSTVARTFVQRDVAVGDARVAIDPRVKLAGVAVANVLMIMHVAPVVQMVAVALLSVPLFVAGKARAAVRMLACYALLCAAQWLVQMHVDALPWLHIVGLTANGVAMMMPCLVAGAAAFTTTRAGDLVCAMRRMHVPDAVVIPVVVIMRFFPTIRRDYRMIRHSMRLRGHAGNGLALLRRPVRSFECIIVPLLMNATTVANDLTLAALTKGLGTCARPTSMRTVRMRASDWAALAVLAALVCVGAAFA</sequence>
<dbReference type="InterPro" id="IPR051611">
    <property type="entry name" value="ECF_transporter_component"/>
</dbReference>
<proteinExistence type="predicted"/>
<evidence type="ECO:0000256" key="3">
    <source>
        <dbReference type="ARBA" id="ARBA00022692"/>
    </source>
</evidence>
<dbReference type="InterPro" id="IPR003339">
    <property type="entry name" value="ABC/ECF_trnsptr_transmembrane"/>
</dbReference>
<keyword evidence="8" id="KW-1185">Reference proteome</keyword>
<dbReference type="Pfam" id="PF02361">
    <property type="entry name" value="CbiQ"/>
    <property type="match status" value="1"/>
</dbReference>
<dbReference type="PANTHER" id="PTHR34857">
    <property type="entry name" value="SLL0384 PROTEIN"/>
    <property type="match status" value="1"/>
</dbReference>
<evidence type="ECO:0000256" key="2">
    <source>
        <dbReference type="ARBA" id="ARBA00022475"/>
    </source>
</evidence>
<organism evidence="7 8">
    <name type="scientific">Bifidobacterium criceti</name>
    <dbReference type="NCBI Taxonomy" id="1960969"/>
    <lineage>
        <taxon>Bacteria</taxon>
        <taxon>Bacillati</taxon>
        <taxon>Actinomycetota</taxon>
        <taxon>Actinomycetes</taxon>
        <taxon>Bifidobacteriales</taxon>
        <taxon>Bifidobacteriaceae</taxon>
        <taxon>Bifidobacterium</taxon>
    </lineage>
</organism>
<evidence type="ECO:0000313" key="7">
    <source>
        <dbReference type="EMBL" id="PAU67958.1"/>
    </source>
</evidence>
<evidence type="ECO:0000256" key="6">
    <source>
        <dbReference type="SAM" id="Phobius"/>
    </source>
</evidence>
<feature type="transmembrane region" description="Helical" evidence="6">
    <location>
        <begin position="245"/>
        <end position="261"/>
    </location>
</feature>
<evidence type="ECO:0000256" key="4">
    <source>
        <dbReference type="ARBA" id="ARBA00022989"/>
    </source>
</evidence>
<feature type="transmembrane region" description="Helical" evidence="6">
    <location>
        <begin position="111"/>
        <end position="133"/>
    </location>
</feature>
<keyword evidence="2" id="KW-1003">Cell membrane</keyword>
<dbReference type="GO" id="GO:0005886">
    <property type="term" value="C:plasma membrane"/>
    <property type="evidence" value="ECO:0007669"/>
    <property type="project" value="UniProtKB-ARBA"/>
</dbReference>
<dbReference type="PANTHER" id="PTHR34857:SF2">
    <property type="entry name" value="SLL0384 PROTEIN"/>
    <property type="match status" value="1"/>
</dbReference>
<dbReference type="Proteomes" id="UP000218399">
    <property type="component" value="Unassembled WGS sequence"/>
</dbReference>
<feature type="transmembrane region" description="Helical" evidence="6">
    <location>
        <begin position="81"/>
        <end position="99"/>
    </location>
</feature>
<comment type="subcellular location">
    <subcellularLocation>
        <location evidence="1">Membrane</location>
        <topology evidence="1">Multi-pass membrane protein</topology>
    </subcellularLocation>
</comment>
<comment type="caution">
    <text evidence="7">The sequence shown here is derived from an EMBL/GenBank/DDBJ whole genome shotgun (WGS) entry which is preliminary data.</text>
</comment>
<dbReference type="OrthoDB" id="3251998at2"/>
<feature type="transmembrane region" description="Helical" evidence="6">
    <location>
        <begin position="43"/>
        <end position="69"/>
    </location>
</feature>